<dbReference type="EMBL" id="CP187984">
    <property type="protein sequence ID" value="XSF54841.1"/>
    <property type="molecule type" value="Genomic_DNA"/>
</dbReference>
<evidence type="ECO:0000313" key="1">
    <source>
        <dbReference type="EMBL" id="XSF54841.1"/>
    </source>
</evidence>
<organism evidence="1 2">
    <name type="scientific">Cronobacter turicensis</name>
    <dbReference type="NCBI Taxonomy" id="413502"/>
    <lineage>
        <taxon>Bacteria</taxon>
        <taxon>Pseudomonadati</taxon>
        <taxon>Pseudomonadota</taxon>
        <taxon>Gammaproteobacteria</taxon>
        <taxon>Enterobacterales</taxon>
        <taxon>Enterobacteriaceae</taxon>
        <taxon>Cronobacter</taxon>
    </lineage>
</organism>
<evidence type="ECO:0000313" key="2">
    <source>
        <dbReference type="Proteomes" id="UP000244623"/>
    </source>
</evidence>
<sequence>MLLAKGSNFIADGRHYGAMHPVVGQPTRYPQHRLRNDNAAAVSETLPEGEVYAVLLSKAADVF</sequence>
<gene>
    <name evidence="1" type="ORF">BS411_002665</name>
</gene>
<accession>A0ACD5ITW2</accession>
<reference evidence="1" key="1">
    <citation type="submission" date="2025-05" db="EMBL/GenBank/DDBJ databases">
        <title>FDA Reference Genome datasets for Cronobacter.</title>
        <authorList>
            <person name="Gopinath G.R."/>
        </authorList>
    </citation>
    <scope>NUCLEOTIDE SEQUENCE</scope>
    <source>
        <strain evidence="1">MOD1-Sh41s</strain>
    </source>
</reference>
<dbReference type="Proteomes" id="UP000244623">
    <property type="component" value="Chromosome"/>
</dbReference>
<protein>
    <submittedName>
        <fullName evidence="1">Uncharacterized protein</fullName>
    </submittedName>
</protein>
<proteinExistence type="predicted"/>
<name>A0ACD5ITW2_9ENTR</name>